<reference evidence="2 3" key="1">
    <citation type="submission" date="2024-02" db="EMBL/GenBank/DDBJ databases">
        <authorList>
            <person name="Chen Y."/>
            <person name="Shah S."/>
            <person name="Dougan E. K."/>
            <person name="Thang M."/>
            <person name="Chan C."/>
        </authorList>
    </citation>
    <scope>NUCLEOTIDE SEQUENCE [LARGE SCALE GENOMIC DNA]</scope>
</reference>
<keyword evidence="3" id="KW-1185">Reference proteome</keyword>
<feature type="chain" id="PRO_5045123439" evidence="1">
    <location>
        <begin position="18"/>
        <end position="264"/>
    </location>
</feature>
<keyword evidence="1" id="KW-0732">Signal</keyword>
<protein>
    <submittedName>
        <fullName evidence="2">Uncharacterized protein</fullName>
    </submittedName>
</protein>
<evidence type="ECO:0000256" key="1">
    <source>
        <dbReference type="SAM" id="SignalP"/>
    </source>
</evidence>
<dbReference type="Proteomes" id="UP001642484">
    <property type="component" value="Unassembled WGS sequence"/>
</dbReference>
<evidence type="ECO:0000313" key="3">
    <source>
        <dbReference type="Proteomes" id="UP001642484"/>
    </source>
</evidence>
<organism evidence="2 3">
    <name type="scientific">Durusdinium trenchii</name>
    <dbReference type="NCBI Taxonomy" id="1381693"/>
    <lineage>
        <taxon>Eukaryota</taxon>
        <taxon>Sar</taxon>
        <taxon>Alveolata</taxon>
        <taxon>Dinophyceae</taxon>
        <taxon>Suessiales</taxon>
        <taxon>Symbiodiniaceae</taxon>
        <taxon>Durusdinium</taxon>
    </lineage>
</organism>
<accession>A0ABP0QZT4</accession>
<feature type="signal peptide" evidence="1">
    <location>
        <begin position="1"/>
        <end position="17"/>
    </location>
</feature>
<sequence length="264" mass="29633">MAPSFVLLLCPVVTVMAMRASEGSEQEGWPFSSDDVVITRQYDSTSGSKLKMDYVELFKSMWKKIPYDVKMSGNSWSIVDLMLTKPTLAFDCEEANQDSDIFLVMSELPSELSKDSRVSEENVVGMLDDVSRVFEQINEVFDYKVDVPNMAKSFYNGMSLQEALDKVMQAGEDLRSTITEKKQNLLGGFAARKWKSAFSFYKGTHVQAFLTTKPPVQYGKTAVKLKCYKAQSTRLLGFEGSKETSSFLPFTAKHFALMVLDVAV</sequence>
<gene>
    <name evidence="2" type="ORF">CCMP2556_LOCUS44441</name>
</gene>
<dbReference type="EMBL" id="CAXAMN010025139">
    <property type="protein sequence ID" value="CAK9092905.1"/>
    <property type="molecule type" value="Genomic_DNA"/>
</dbReference>
<evidence type="ECO:0000313" key="2">
    <source>
        <dbReference type="EMBL" id="CAK9092905.1"/>
    </source>
</evidence>
<name>A0ABP0QZT4_9DINO</name>
<proteinExistence type="predicted"/>
<comment type="caution">
    <text evidence="2">The sequence shown here is derived from an EMBL/GenBank/DDBJ whole genome shotgun (WGS) entry which is preliminary data.</text>
</comment>